<comment type="caution">
    <text evidence="2">The sequence shown here is derived from an EMBL/GenBank/DDBJ whole genome shotgun (WGS) entry which is preliminary data.</text>
</comment>
<keyword evidence="3" id="KW-1185">Reference proteome</keyword>
<organism evidence="2 3">
    <name type="scientific">Lucilia cuprina</name>
    <name type="common">Green bottle fly</name>
    <name type="synonym">Australian sheep blowfly</name>
    <dbReference type="NCBI Taxonomy" id="7375"/>
    <lineage>
        <taxon>Eukaryota</taxon>
        <taxon>Metazoa</taxon>
        <taxon>Ecdysozoa</taxon>
        <taxon>Arthropoda</taxon>
        <taxon>Hexapoda</taxon>
        <taxon>Insecta</taxon>
        <taxon>Pterygota</taxon>
        <taxon>Neoptera</taxon>
        <taxon>Endopterygota</taxon>
        <taxon>Diptera</taxon>
        <taxon>Brachycera</taxon>
        <taxon>Muscomorpha</taxon>
        <taxon>Oestroidea</taxon>
        <taxon>Calliphoridae</taxon>
        <taxon>Luciliinae</taxon>
        <taxon>Lucilia</taxon>
    </lineage>
</organism>
<evidence type="ECO:0000313" key="2">
    <source>
        <dbReference type="EMBL" id="KNC27347.1"/>
    </source>
</evidence>
<feature type="region of interest" description="Disordered" evidence="1">
    <location>
        <begin position="53"/>
        <end position="73"/>
    </location>
</feature>
<gene>
    <name evidence="2" type="ORF">FF38_01097</name>
</gene>
<sequence>MREMCSSKRSGVGVEDLYEPKLWCFNQLEFLRSHCNIRKLQSNITQTIVIEDDATRSQESEPESQPQSTSYKRVRTGKRDLIVEIVEPRNMKLSMFSPNSHIRPTSLINKAIGIKFDLSMHRPGLLLVSPQLVIATI</sequence>
<dbReference type="EMBL" id="JRES01000909">
    <property type="protein sequence ID" value="KNC27347.1"/>
    <property type="molecule type" value="Genomic_DNA"/>
</dbReference>
<protein>
    <submittedName>
        <fullName evidence="2">Uncharacterized protein</fullName>
    </submittedName>
</protein>
<reference evidence="2 3" key="1">
    <citation type="journal article" date="2015" name="Nat. Commun.">
        <title>Lucilia cuprina genome unlocks parasitic fly biology to underpin future interventions.</title>
        <authorList>
            <person name="Anstead C.A."/>
            <person name="Korhonen P.K."/>
            <person name="Young N.D."/>
            <person name="Hall R.S."/>
            <person name="Jex A.R."/>
            <person name="Murali S.C."/>
            <person name="Hughes D.S."/>
            <person name="Lee S.F."/>
            <person name="Perry T."/>
            <person name="Stroehlein A.J."/>
            <person name="Ansell B.R."/>
            <person name="Breugelmans B."/>
            <person name="Hofmann A."/>
            <person name="Qu J."/>
            <person name="Dugan S."/>
            <person name="Lee S.L."/>
            <person name="Chao H."/>
            <person name="Dinh H."/>
            <person name="Han Y."/>
            <person name="Doddapaneni H.V."/>
            <person name="Worley K.C."/>
            <person name="Muzny D.M."/>
            <person name="Ioannidis P."/>
            <person name="Waterhouse R.M."/>
            <person name="Zdobnov E.M."/>
            <person name="James P.J."/>
            <person name="Bagnall N.H."/>
            <person name="Kotze A.C."/>
            <person name="Gibbs R.A."/>
            <person name="Richards S."/>
            <person name="Batterham P."/>
            <person name="Gasser R.B."/>
        </authorList>
    </citation>
    <scope>NUCLEOTIDE SEQUENCE [LARGE SCALE GENOMIC DNA]</scope>
    <source>
        <strain evidence="2 3">LS</strain>
        <tissue evidence="2">Full body</tissue>
    </source>
</reference>
<proteinExistence type="predicted"/>
<dbReference type="Proteomes" id="UP000037069">
    <property type="component" value="Unassembled WGS sequence"/>
</dbReference>
<evidence type="ECO:0000313" key="3">
    <source>
        <dbReference type="Proteomes" id="UP000037069"/>
    </source>
</evidence>
<accession>A0A0L0C519</accession>
<dbReference type="OrthoDB" id="8881252at2759"/>
<evidence type="ECO:0000256" key="1">
    <source>
        <dbReference type="SAM" id="MobiDB-lite"/>
    </source>
</evidence>
<dbReference type="AlphaFoldDB" id="A0A0L0C519"/>
<name>A0A0L0C519_LUCCU</name>